<keyword evidence="2" id="KW-1185">Reference proteome</keyword>
<name>I3ZVF7_THECF</name>
<sequence length="349" mass="40207">MTIPRVEEIAQNLRECARDLKAQGLSLSWEGLDETALKGGRNLFTAPTWRQFHLEFFKFKTNQRLKGKTVGRREFQAATIRWVRNQQEMLLKAVLNQEFYGRGNILKVVTDDEEMRNFFVDAWISKEYLPLTREDFVKFVKSVTTGQEVFLQGAPIQWKNPEAVTRSFGQAALAAWENVEVIGFDFKNTVANFFSMTKGRSRDLVDSTRRLLDEDDPELEVGLLEALTRGFYENQSRTRQQVTPRVFFTIFVYSPELEGVSRKGDLSAIEKRLVDEFLLEEMESGMKSITWMYREFAWGIINRSVVFHKLLPVKLHFPAVESVVLIASSIVLVVEKTSDGFRPVKVLGV</sequence>
<dbReference type="HOGENOM" id="CLU_793711_0_0_2"/>
<proteinExistence type="predicted"/>
<accession>I3ZVF7</accession>
<dbReference type="STRING" id="163003.CL1_1492"/>
<dbReference type="KEGG" id="thm:CL1_1492"/>
<dbReference type="RefSeq" id="WP_014789323.1">
    <property type="nucleotide sequence ID" value="NC_018015.1"/>
</dbReference>
<protein>
    <submittedName>
        <fullName evidence="1">Uncharacterized protein</fullName>
    </submittedName>
</protein>
<organism evidence="1 2">
    <name type="scientific">Thermococcus cleftensis (strain DSM 27260 / KACC 17922 / CL1)</name>
    <dbReference type="NCBI Taxonomy" id="163003"/>
    <lineage>
        <taxon>Archaea</taxon>
        <taxon>Methanobacteriati</taxon>
        <taxon>Methanobacteriota</taxon>
        <taxon>Thermococci</taxon>
        <taxon>Thermococcales</taxon>
        <taxon>Thermococcaceae</taxon>
        <taxon>Thermococcus</taxon>
    </lineage>
</organism>
<gene>
    <name evidence="1" type="ORF">CL1_1492</name>
</gene>
<dbReference type="AlphaFoldDB" id="I3ZVF7"/>
<dbReference type="Proteomes" id="UP000006064">
    <property type="component" value="Chromosome"/>
</dbReference>
<evidence type="ECO:0000313" key="1">
    <source>
        <dbReference type="EMBL" id="AFL95691.1"/>
    </source>
</evidence>
<reference evidence="1 2" key="1">
    <citation type="journal article" date="2012" name="J. Bacteriol.">
        <title>Complete Genome Sequence of the Hyperthermophilic Archaeon Thermococcus sp. Strain CL1, Isolated from a Paralvinella sp. Polychaete Worm Collected from a Hydrothermal Vent.</title>
        <authorList>
            <person name="Jung J.H."/>
            <person name="Holden J.F."/>
            <person name="Seo D.H."/>
            <person name="Park K.H."/>
            <person name="Shin H."/>
            <person name="Ryu S."/>
            <person name="Lee J.H."/>
            <person name="Park C.S."/>
        </authorList>
    </citation>
    <scope>NUCLEOTIDE SEQUENCE [LARGE SCALE GENOMIC DNA]</scope>
    <source>
        <strain evidence="2">DSM 27260 / KACC 17922 / CL1</strain>
    </source>
</reference>
<dbReference type="GeneID" id="13037896"/>
<dbReference type="EMBL" id="CP003651">
    <property type="protein sequence ID" value="AFL95691.1"/>
    <property type="molecule type" value="Genomic_DNA"/>
</dbReference>
<evidence type="ECO:0000313" key="2">
    <source>
        <dbReference type="Proteomes" id="UP000006064"/>
    </source>
</evidence>